<reference evidence="2" key="1">
    <citation type="journal article" date="2020" name="Nat. Genet.">
        <title>Genomic diversifications of five Gossypium allopolyploid species and their impact on cotton improvement.</title>
        <authorList>
            <person name="Chen Z.J."/>
            <person name="Sreedasyam A."/>
            <person name="Ando A."/>
            <person name="Song Q."/>
            <person name="De Santiago L.M."/>
            <person name="Hulse-Kemp A.M."/>
            <person name="Ding M."/>
            <person name="Ye W."/>
            <person name="Kirkbride R.C."/>
            <person name="Jenkins J."/>
            <person name="Plott C."/>
            <person name="Lovell J."/>
            <person name="Lin Y.M."/>
            <person name="Vaughn R."/>
            <person name="Liu B."/>
            <person name="Simpson S."/>
            <person name="Scheffler B.E."/>
            <person name="Wen L."/>
            <person name="Saski C.A."/>
            <person name="Grover C.E."/>
            <person name="Hu G."/>
            <person name="Conover J.L."/>
            <person name="Carlson J.W."/>
            <person name="Shu S."/>
            <person name="Boston L.B."/>
            <person name="Williams M."/>
            <person name="Peterson D.G."/>
            <person name="McGee K."/>
            <person name="Jones D.C."/>
            <person name="Wendel J.F."/>
            <person name="Stelly D.M."/>
            <person name="Grimwood J."/>
            <person name="Schmutz J."/>
        </authorList>
    </citation>
    <scope>NUCLEOTIDE SEQUENCE [LARGE SCALE GENOMIC DNA]</scope>
    <source>
        <strain evidence="2">cv. TM-1</strain>
    </source>
</reference>
<dbReference type="GeneID" id="107915576"/>
<gene>
    <name evidence="3" type="primary">LOC107915576</name>
</gene>
<dbReference type="Proteomes" id="UP000818029">
    <property type="component" value="Chromosome D10"/>
</dbReference>
<keyword evidence="2" id="KW-1185">Reference proteome</keyword>
<dbReference type="KEGG" id="ghi:107915576"/>
<evidence type="ECO:0000313" key="2">
    <source>
        <dbReference type="Proteomes" id="UP000818029"/>
    </source>
</evidence>
<dbReference type="AlphaFoldDB" id="A0A1U8KGX9"/>
<proteinExistence type="predicted"/>
<organism evidence="2 3">
    <name type="scientific">Gossypium hirsutum</name>
    <name type="common">Upland cotton</name>
    <name type="synonym">Gossypium mexicanum</name>
    <dbReference type="NCBI Taxonomy" id="3635"/>
    <lineage>
        <taxon>Eukaryota</taxon>
        <taxon>Viridiplantae</taxon>
        <taxon>Streptophyta</taxon>
        <taxon>Embryophyta</taxon>
        <taxon>Tracheophyta</taxon>
        <taxon>Spermatophyta</taxon>
        <taxon>Magnoliopsida</taxon>
        <taxon>eudicotyledons</taxon>
        <taxon>Gunneridae</taxon>
        <taxon>Pentapetalae</taxon>
        <taxon>rosids</taxon>
        <taxon>malvids</taxon>
        <taxon>Malvales</taxon>
        <taxon>Malvaceae</taxon>
        <taxon>Malvoideae</taxon>
        <taxon>Gossypium</taxon>
    </lineage>
</organism>
<feature type="region of interest" description="Disordered" evidence="1">
    <location>
        <begin position="1"/>
        <end position="26"/>
    </location>
</feature>
<name>A0A1U8KGX9_GOSHI</name>
<dbReference type="RefSeq" id="XP_016700203.1">
    <property type="nucleotide sequence ID" value="XM_016844714.1"/>
</dbReference>
<sequence>MAVRRNFHINGNGSDRVMQRGRGKDNSKLLKEQKKIKQEHLFVLLGFPFQRRNQTLLGFPRPSNAAAQPRAKAPTATEIAPTRRIRRERFGGRGVRPYVEAQLARMAATVAEGVVRRLAAAGEGFSKLISLG</sequence>
<evidence type="ECO:0000256" key="1">
    <source>
        <dbReference type="SAM" id="MobiDB-lite"/>
    </source>
</evidence>
<accession>A0A1U8KGX9</accession>
<reference evidence="3" key="2">
    <citation type="submission" date="2025-08" db="UniProtKB">
        <authorList>
            <consortium name="RefSeq"/>
        </authorList>
    </citation>
    <scope>IDENTIFICATION</scope>
</reference>
<evidence type="ECO:0000313" key="3">
    <source>
        <dbReference type="RefSeq" id="XP_016700203.1"/>
    </source>
</evidence>
<dbReference type="PaxDb" id="3635-A0A1U8KGX9"/>
<protein>
    <submittedName>
        <fullName evidence="3">Uncharacterized protein</fullName>
    </submittedName>
</protein>